<sequence>MGDVKKIEEQLQNNLGSNNAQIVHPIQLPESYNVLSDTEKSILINKLEKLSSYANADERINKLLSKDVKEIKRIISVEKSKLKKKENENADYSEEIDNVIGLFKDADVTSLNTLISKLEKIREKNKEKYIKSIDNNIEEYKKKIEELEALKEQFN</sequence>
<evidence type="ECO:0000313" key="2">
    <source>
        <dbReference type="EMBL" id="MCR8874898.1"/>
    </source>
</evidence>
<protein>
    <submittedName>
        <fullName evidence="2">Uncharacterized protein</fullName>
    </submittedName>
</protein>
<gene>
    <name evidence="2" type="ORF">NW209_12910</name>
</gene>
<reference evidence="2 3" key="1">
    <citation type="submission" date="2022-08" db="EMBL/GenBank/DDBJ databases">
        <authorList>
            <person name="Zeman M."/>
            <person name="Kubasova T."/>
        </authorList>
    </citation>
    <scope>NUCLEOTIDE SEQUENCE [LARGE SCALE GENOMIC DNA]</scope>
    <source>
        <strain evidence="2 3">ET62</strain>
    </source>
</reference>
<dbReference type="RefSeq" id="WP_258336141.1">
    <property type="nucleotide sequence ID" value="NZ_JANRHJ010000015.1"/>
</dbReference>
<dbReference type="EMBL" id="JANRHJ010000015">
    <property type="protein sequence ID" value="MCR8874898.1"/>
    <property type="molecule type" value="Genomic_DNA"/>
</dbReference>
<evidence type="ECO:0000313" key="3">
    <source>
        <dbReference type="Proteomes" id="UP001204579"/>
    </source>
</evidence>
<feature type="coiled-coil region" evidence="1">
    <location>
        <begin position="68"/>
        <end position="102"/>
    </location>
</feature>
<dbReference type="Proteomes" id="UP001204579">
    <property type="component" value="Unassembled WGS sequence"/>
</dbReference>
<name>A0AAW5N9H0_9BACT</name>
<dbReference type="AlphaFoldDB" id="A0AAW5N9H0"/>
<organism evidence="2 3">
    <name type="scientific">Phocaeicola barnesiae</name>
    <dbReference type="NCBI Taxonomy" id="376804"/>
    <lineage>
        <taxon>Bacteria</taxon>
        <taxon>Pseudomonadati</taxon>
        <taxon>Bacteroidota</taxon>
        <taxon>Bacteroidia</taxon>
        <taxon>Bacteroidales</taxon>
        <taxon>Bacteroidaceae</taxon>
        <taxon>Phocaeicola</taxon>
    </lineage>
</organism>
<accession>A0AAW5N9H0</accession>
<evidence type="ECO:0000256" key="1">
    <source>
        <dbReference type="SAM" id="Coils"/>
    </source>
</evidence>
<proteinExistence type="predicted"/>
<comment type="caution">
    <text evidence="2">The sequence shown here is derived from an EMBL/GenBank/DDBJ whole genome shotgun (WGS) entry which is preliminary data.</text>
</comment>
<keyword evidence="1" id="KW-0175">Coiled coil</keyword>
<keyword evidence="3" id="KW-1185">Reference proteome</keyword>